<proteinExistence type="predicted"/>
<sequence length="79" mass="8933">MLTCEALAFFDTKTKLAKAAGVELQSLYKWGTLVPEGRARRLEEASGGVLIYDKDVYDRYRQAKRLGKQNTCTTKKESD</sequence>
<evidence type="ECO:0000313" key="1">
    <source>
        <dbReference type="EMBL" id="MBD3121976.1"/>
    </source>
</evidence>
<comment type="caution">
    <text evidence="1">The sequence shown here is derived from an EMBL/GenBank/DDBJ whole genome shotgun (WGS) entry which is preliminary data.</text>
</comment>
<dbReference type="EMBL" id="JACXSK010000001">
    <property type="protein sequence ID" value="MBD3121976.1"/>
    <property type="molecule type" value="Genomic_DNA"/>
</dbReference>
<protein>
    <submittedName>
        <fullName evidence="1">Transcriptional regulator</fullName>
    </submittedName>
</protein>
<reference evidence="1" key="1">
    <citation type="submission" date="2020-09" db="EMBL/GenBank/DDBJ databases">
        <title>Characterization of IncC plasmids in Enterobacterales of food-producing animals originating from China.</title>
        <authorList>
            <person name="Zhang Y."/>
            <person name="Lei C.-W."/>
        </authorList>
    </citation>
    <scope>NUCLEOTIDE SEQUENCE</scope>
    <source>
        <strain evidence="1">CC1</strain>
    </source>
</reference>
<dbReference type="Proteomes" id="UP000605024">
    <property type="component" value="Unassembled WGS sequence"/>
</dbReference>
<accession>A0A8I0G0U7</accession>
<dbReference type="Pfam" id="PF14549">
    <property type="entry name" value="P22_Cro"/>
    <property type="match status" value="1"/>
</dbReference>
<organism evidence="1 2">
    <name type="scientific">Citrobacter braakii</name>
    <dbReference type="NCBI Taxonomy" id="57706"/>
    <lineage>
        <taxon>Bacteria</taxon>
        <taxon>Pseudomonadati</taxon>
        <taxon>Pseudomonadota</taxon>
        <taxon>Gammaproteobacteria</taxon>
        <taxon>Enterobacterales</taxon>
        <taxon>Enterobacteriaceae</taxon>
        <taxon>Citrobacter</taxon>
        <taxon>Citrobacter freundii complex</taxon>
    </lineage>
</organism>
<dbReference type="GO" id="GO:0003677">
    <property type="term" value="F:DNA binding"/>
    <property type="evidence" value="ECO:0007669"/>
    <property type="project" value="InterPro"/>
</dbReference>
<dbReference type="RefSeq" id="WP_016152706.1">
    <property type="nucleotide sequence ID" value="NZ_CP078598.1"/>
</dbReference>
<dbReference type="AlphaFoldDB" id="A0A8I0G0U7"/>
<dbReference type="InterPro" id="IPR010982">
    <property type="entry name" value="Lambda_DNA-bd_dom_sf"/>
</dbReference>
<name>A0A8I0G0U7_CITBR</name>
<dbReference type="Gene3D" id="1.10.260.40">
    <property type="entry name" value="lambda repressor-like DNA-binding domains"/>
    <property type="match status" value="1"/>
</dbReference>
<dbReference type="SUPFAM" id="SSF47413">
    <property type="entry name" value="lambda repressor-like DNA-binding domains"/>
    <property type="match status" value="1"/>
</dbReference>
<evidence type="ECO:0000313" key="2">
    <source>
        <dbReference type="Proteomes" id="UP000605024"/>
    </source>
</evidence>
<gene>
    <name evidence="1" type="ORF">ID160_04750</name>
</gene>